<accession>A0ABQ3PRE7</accession>
<dbReference type="InterPro" id="IPR029063">
    <property type="entry name" value="SAM-dependent_MTases_sf"/>
</dbReference>
<dbReference type="PANTHER" id="PTHR43861">
    <property type="entry name" value="TRANS-ACONITATE 2-METHYLTRANSFERASE-RELATED"/>
    <property type="match status" value="1"/>
</dbReference>
<protein>
    <submittedName>
        <fullName evidence="3">Methyltransferase</fullName>
    </submittedName>
</protein>
<gene>
    <name evidence="3" type="ORF">Shyd_89590</name>
</gene>
<evidence type="ECO:0000259" key="2">
    <source>
        <dbReference type="Pfam" id="PF08241"/>
    </source>
</evidence>
<keyword evidence="3" id="KW-0808">Transferase</keyword>
<evidence type="ECO:0000313" key="4">
    <source>
        <dbReference type="Proteomes" id="UP001052739"/>
    </source>
</evidence>
<dbReference type="RefSeq" id="WP_226652927.1">
    <property type="nucleotide sequence ID" value="NZ_BNDW01000117.1"/>
</dbReference>
<evidence type="ECO:0000313" key="3">
    <source>
        <dbReference type="EMBL" id="GHI27588.1"/>
    </source>
</evidence>
<dbReference type="InterPro" id="IPR013216">
    <property type="entry name" value="Methyltransf_11"/>
</dbReference>
<proteinExistence type="predicted"/>
<dbReference type="GO" id="GO:0032259">
    <property type="term" value="P:methylation"/>
    <property type="evidence" value="ECO:0007669"/>
    <property type="project" value="UniProtKB-KW"/>
</dbReference>
<sequence>MRERREVWTAGEEYERYMGRWSRLVAEEFVEWLGEGDGGGYRLDAGCGTGALTAAAATHGRARAVVGVDRSAGFVAAARGAVPAAAGFVVADAGALPVRDGALDAVVSGLALNFLPRPDAAVAGWARAVRPGGLVAAYVWDYAGGMGFLRCFWDAAVAVDPSAAALDEGGRFPLCRPEPLRALWSGAGLVDVVVAPIEVPTVFSGFPDLWEPFLSGQGPAPGYVAALDADTRVRLREALRAALPVRPDGSITLTARARAVRGRRPESGTDPAGPRRAHRPDDPRRRRTTVL</sequence>
<dbReference type="Gene3D" id="3.40.50.150">
    <property type="entry name" value="Vaccinia Virus protein VP39"/>
    <property type="match status" value="1"/>
</dbReference>
<dbReference type="Pfam" id="PF08241">
    <property type="entry name" value="Methyltransf_11"/>
    <property type="match status" value="1"/>
</dbReference>
<name>A0ABQ3PRE7_9ACTN</name>
<evidence type="ECO:0000256" key="1">
    <source>
        <dbReference type="SAM" id="MobiDB-lite"/>
    </source>
</evidence>
<reference evidence="3" key="1">
    <citation type="submission" date="2024-05" db="EMBL/GenBank/DDBJ databases">
        <title>Whole genome shotgun sequence of Streptomyces hydrogenans NBRC 13475.</title>
        <authorList>
            <person name="Komaki H."/>
            <person name="Tamura T."/>
        </authorList>
    </citation>
    <scope>NUCLEOTIDE SEQUENCE</scope>
    <source>
        <strain evidence="3">NBRC 13475</strain>
    </source>
</reference>
<feature type="domain" description="Methyltransferase type 11" evidence="2">
    <location>
        <begin position="43"/>
        <end position="136"/>
    </location>
</feature>
<dbReference type="SUPFAM" id="SSF53335">
    <property type="entry name" value="S-adenosyl-L-methionine-dependent methyltransferases"/>
    <property type="match status" value="1"/>
</dbReference>
<comment type="caution">
    <text evidence="3">The sequence shown here is derived from an EMBL/GenBank/DDBJ whole genome shotgun (WGS) entry which is preliminary data.</text>
</comment>
<keyword evidence="3" id="KW-0489">Methyltransferase</keyword>
<keyword evidence="4" id="KW-1185">Reference proteome</keyword>
<dbReference type="EMBL" id="BNDW01000117">
    <property type="protein sequence ID" value="GHI27588.1"/>
    <property type="molecule type" value="Genomic_DNA"/>
</dbReference>
<feature type="region of interest" description="Disordered" evidence="1">
    <location>
        <begin position="254"/>
        <end position="291"/>
    </location>
</feature>
<organism evidence="3 4">
    <name type="scientific">Streptomyces hydrogenans</name>
    <dbReference type="NCBI Taxonomy" id="1873719"/>
    <lineage>
        <taxon>Bacteria</taxon>
        <taxon>Bacillati</taxon>
        <taxon>Actinomycetota</taxon>
        <taxon>Actinomycetes</taxon>
        <taxon>Kitasatosporales</taxon>
        <taxon>Streptomycetaceae</taxon>
        <taxon>Streptomyces</taxon>
    </lineage>
</organism>
<dbReference type="GO" id="GO:0008168">
    <property type="term" value="F:methyltransferase activity"/>
    <property type="evidence" value="ECO:0007669"/>
    <property type="project" value="UniProtKB-KW"/>
</dbReference>
<dbReference type="Proteomes" id="UP001052739">
    <property type="component" value="Unassembled WGS sequence"/>
</dbReference>